<accession>A0A974HVQ6</accession>
<protein>
    <submittedName>
        <fullName evidence="1">Uncharacterized protein</fullName>
    </submittedName>
</protein>
<name>A0A974HVQ6_XENLA</name>
<dbReference type="Proteomes" id="UP000694892">
    <property type="component" value="Chromosome 2S"/>
</dbReference>
<dbReference type="AlphaFoldDB" id="A0A974HVQ6"/>
<evidence type="ECO:0000313" key="1">
    <source>
        <dbReference type="EMBL" id="OCT92134.1"/>
    </source>
</evidence>
<proteinExistence type="predicted"/>
<dbReference type="EMBL" id="CM004469">
    <property type="protein sequence ID" value="OCT92134.1"/>
    <property type="molecule type" value="Genomic_DNA"/>
</dbReference>
<evidence type="ECO:0000313" key="2">
    <source>
        <dbReference type="Proteomes" id="UP000694892"/>
    </source>
</evidence>
<reference evidence="2" key="1">
    <citation type="journal article" date="2016" name="Nature">
        <title>Genome evolution in the allotetraploid frog Xenopus laevis.</title>
        <authorList>
            <person name="Session A.M."/>
            <person name="Uno Y."/>
            <person name="Kwon T."/>
            <person name="Chapman J.A."/>
            <person name="Toyoda A."/>
            <person name="Takahashi S."/>
            <person name="Fukui A."/>
            <person name="Hikosaka A."/>
            <person name="Suzuki A."/>
            <person name="Kondo M."/>
            <person name="van Heeringen S.J."/>
            <person name="Quigley I."/>
            <person name="Heinz S."/>
            <person name="Ogino H."/>
            <person name="Ochi H."/>
            <person name="Hellsten U."/>
            <person name="Lyons J.B."/>
            <person name="Simakov O."/>
            <person name="Putnam N."/>
            <person name="Stites J."/>
            <person name="Kuroki Y."/>
            <person name="Tanaka T."/>
            <person name="Michiue T."/>
            <person name="Watanabe M."/>
            <person name="Bogdanovic O."/>
            <person name="Lister R."/>
            <person name="Georgiou G."/>
            <person name="Paranjpe S.S."/>
            <person name="van Kruijsbergen I."/>
            <person name="Shu S."/>
            <person name="Carlson J."/>
            <person name="Kinoshita T."/>
            <person name="Ohta Y."/>
            <person name="Mawaribuchi S."/>
            <person name="Jenkins J."/>
            <person name="Grimwood J."/>
            <person name="Schmutz J."/>
            <person name="Mitros T."/>
            <person name="Mozaffari S.V."/>
            <person name="Suzuki Y."/>
            <person name="Haramoto Y."/>
            <person name="Yamamoto T.S."/>
            <person name="Takagi C."/>
            <person name="Heald R."/>
            <person name="Miller K."/>
            <person name="Haudenschild C."/>
            <person name="Kitzman J."/>
            <person name="Nakayama T."/>
            <person name="Izutsu Y."/>
            <person name="Robert J."/>
            <person name="Fortriede J."/>
            <person name="Burns K."/>
            <person name="Lotay V."/>
            <person name="Karimi K."/>
            <person name="Yasuoka Y."/>
            <person name="Dichmann D.S."/>
            <person name="Flajnik M.F."/>
            <person name="Houston D.W."/>
            <person name="Shendure J."/>
            <person name="DuPasquier L."/>
            <person name="Vize P.D."/>
            <person name="Zorn A.M."/>
            <person name="Ito M."/>
            <person name="Marcotte E.M."/>
            <person name="Wallingford J.B."/>
            <person name="Ito Y."/>
            <person name="Asashima M."/>
            <person name="Ueno N."/>
            <person name="Matsuda Y."/>
            <person name="Veenstra G.J."/>
            <person name="Fujiyama A."/>
            <person name="Harland R.M."/>
            <person name="Taira M."/>
            <person name="Rokhsar D.S."/>
        </authorList>
    </citation>
    <scope>NUCLEOTIDE SEQUENCE [LARGE SCALE GENOMIC DNA]</scope>
    <source>
        <strain evidence="2">J</strain>
    </source>
</reference>
<sequence length="80" mass="9205">MFVAPKVRNAYMNSYLTRPACLWSIELQSSLQGVSVLKGGRIKKMQSVALCPRVVNVIDIRHLCFESNCVSCFWKEMFQF</sequence>
<organism evidence="1 2">
    <name type="scientific">Xenopus laevis</name>
    <name type="common">African clawed frog</name>
    <dbReference type="NCBI Taxonomy" id="8355"/>
    <lineage>
        <taxon>Eukaryota</taxon>
        <taxon>Metazoa</taxon>
        <taxon>Chordata</taxon>
        <taxon>Craniata</taxon>
        <taxon>Vertebrata</taxon>
        <taxon>Euteleostomi</taxon>
        <taxon>Amphibia</taxon>
        <taxon>Batrachia</taxon>
        <taxon>Anura</taxon>
        <taxon>Pipoidea</taxon>
        <taxon>Pipidae</taxon>
        <taxon>Xenopodinae</taxon>
        <taxon>Xenopus</taxon>
        <taxon>Xenopus</taxon>
    </lineage>
</organism>
<gene>
    <name evidence="1" type="ORF">XELAEV_18015188mg</name>
</gene>